<accession>A0A6G1GF77</accession>
<gene>
    <name evidence="1 3" type="ORF">P152DRAFT_505233</name>
</gene>
<evidence type="ECO:0000313" key="3">
    <source>
        <dbReference type="RefSeq" id="XP_033538334.1"/>
    </source>
</evidence>
<sequence>MGQQQVPFWNVNLPEEEWTEGCPEYLQRCTEREKMILGMPDSALEPLGWDAIKKIVHSSRIDDFRRKPSDHRRYKHYMHELKAKYGSVAEFIRKKRLGWSPEDLDPNLTPFRRPEDIKVLYNDWPYLIHEKIVHLVVWTKFALPEDPDTGLLTEKSKEEIEDYMNSTFTMVDQSERIWFRNWRALKSIKSVEHFHVMLKNPDPRVIAEMTKGDVPMCKKVAEHGSASLL</sequence>
<keyword evidence="2" id="KW-1185">Reference proteome</keyword>
<reference evidence="1 3" key="1">
    <citation type="submission" date="2020-01" db="EMBL/GenBank/DDBJ databases">
        <authorList>
            <consortium name="DOE Joint Genome Institute"/>
            <person name="Haridas S."/>
            <person name="Albert R."/>
            <person name="Binder M."/>
            <person name="Bloem J."/>
            <person name="Labutti K."/>
            <person name="Salamov A."/>
            <person name="Andreopoulos B."/>
            <person name="Baker S.E."/>
            <person name="Barry K."/>
            <person name="Bills G."/>
            <person name="Bluhm B.H."/>
            <person name="Cannon C."/>
            <person name="Castanera R."/>
            <person name="Culley D.E."/>
            <person name="Daum C."/>
            <person name="Ezra D."/>
            <person name="Gonzalez J.B."/>
            <person name="Henrissat B."/>
            <person name="Kuo A."/>
            <person name="Liang C."/>
            <person name="Lipzen A."/>
            <person name="Lutzoni F."/>
            <person name="Magnuson J."/>
            <person name="Mondo S."/>
            <person name="Nolan M."/>
            <person name="Ohm R."/>
            <person name="Pangilinan J."/>
            <person name="Park H.-J."/>
            <person name="Ramirez L."/>
            <person name="Alfaro M."/>
            <person name="Sun H."/>
            <person name="Tritt A."/>
            <person name="Yoshinaga Y."/>
            <person name="Zwiers L.-H."/>
            <person name="Turgeon B.G."/>
            <person name="Goodwin S.B."/>
            <person name="Spatafora J.W."/>
            <person name="Crous P.W."/>
            <person name="Grigoriev I.V."/>
        </authorList>
    </citation>
    <scope>NUCLEOTIDE SEQUENCE</scope>
    <source>
        <strain evidence="1 3">CBS 781.70</strain>
    </source>
</reference>
<organism evidence="1">
    <name type="scientific">Eremomyces bilateralis CBS 781.70</name>
    <dbReference type="NCBI Taxonomy" id="1392243"/>
    <lineage>
        <taxon>Eukaryota</taxon>
        <taxon>Fungi</taxon>
        <taxon>Dikarya</taxon>
        <taxon>Ascomycota</taxon>
        <taxon>Pezizomycotina</taxon>
        <taxon>Dothideomycetes</taxon>
        <taxon>Dothideomycetes incertae sedis</taxon>
        <taxon>Eremomycetales</taxon>
        <taxon>Eremomycetaceae</taxon>
        <taxon>Eremomyces</taxon>
    </lineage>
</organism>
<dbReference type="GeneID" id="54422994"/>
<proteinExistence type="predicted"/>
<protein>
    <submittedName>
        <fullName evidence="1 3">Uncharacterized protein</fullName>
    </submittedName>
</protein>
<dbReference type="InterPro" id="IPR022036">
    <property type="entry name" value="DUF3605"/>
</dbReference>
<name>A0A6G1GF77_9PEZI</name>
<evidence type="ECO:0000313" key="2">
    <source>
        <dbReference type="Proteomes" id="UP000504638"/>
    </source>
</evidence>
<dbReference type="GO" id="GO:0005737">
    <property type="term" value="C:cytoplasm"/>
    <property type="evidence" value="ECO:0007669"/>
    <property type="project" value="TreeGrafter"/>
</dbReference>
<dbReference type="OrthoDB" id="10053431at2759"/>
<dbReference type="EMBL" id="ML975150">
    <property type="protein sequence ID" value="KAF1816703.1"/>
    <property type="molecule type" value="Genomic_DNA"/>
</dbReference>
<dbReference type="AlphaFoldDB" id="A0A6G1GF77"/>
<dbReference type="RefSeq" id="XP_033538334.1">
    <property type="nucleotide sequence ID" value="XM_033682424.1"/>
</dbReference>
<reference evidence="3" key="3">
    <citation type="submission" date="2025-04" db="UniProtKB">
        <authorList>
            <consortium name="RefSeq"/>
        </authorList>
    </citation>
    <scope>IDENTIFICATION</scope>
    <source>
        <strain evidence="3">CBS 781.70</strain>
    </source>
</reference>
<evidence type="ECO:0000313" key="1">
    <source>
        <dbReference type="EMBL" id="KAF1816703.1"/>
    </source>
</evidence>
<dbReference type="GO" id="GO:0006044">
    <property type="term" value="P:N-acetylglucosamine metabolic process"/>
    <property type="evidence" value="ECO:0007669"/>
    <property type="project" value="TreeGrafter"/>
</dbReference>
<dbReference type="PANTHER" id="PTHR35020">
    <property type="entry name" value="N-ACETYLGLUCOSAMINE-INDUCED PROTEIN 1"/>
    <property type="match status" value="1"/>
</dbReference>
<reference evidence="3" key="2">
    <citation type="submission" date="2020-04" db="EMBL/GenBank/DDBJ databases">
        <authorList>
            <consortium name="NCBI Genome Project"/>
        </authorList>
    </citation>
    <scope>NUCLEOTIDE SEQUENCE</scope>
    <source>
        <strain evidence="3">CBS 781.70</strain>
    </source>
</reference>
<dbReference type="PANTHER" id="PTHR35020:SF4">
    <property type="entry name" value="N-ACETYLGLUCOSAMINE-INDUCED PROTEIN 1"/>
    <property type="match status" value="1"/>
</dbReference>
<dbReference type="Proteomes" id="UP000504638">
    <property type="component" value="Unplaced"/>
</dbReference>
<dbReference type="Pfam" id="PF12239">
    <property type="entry name" value="DUF3605"/>
    <property type="match status" value="1"/>
</dbReference>